<organism evidence="2 3">
    <name type="scientific">Sphingomonas natans</name>
    <dbReference type="NCBI Taxonomy" id="3063330"/>
    <lineage>
        <taxon>Bacteria</taxon>
        <taxon>Pseudomonadati</taxon>
        <taxon>Pseudomonadota</taxon>
        <taxon>Alphaproteobacteria</taxon>
        <taxon>Sphingomonadales</taxon>
        <taxon>Sphingomonadaceae</taxon>
        <taxon>Sphingomonas</taxon>
    </lineage>
</organism>
<comment type="caution">
    <text evidence="2">The sequence shown here is derived from an EMBL/GenBank/DDBJ whole genome shotgun (WGS) entry which is preliminary data.</text>
</comment>
<name>A0ABT8YDW7_9SPHN</name>
<dbReference type="InterPro" id="IPR008775">
    <property type="entry name" value="Phytyl_CoA_dOase-like"/>
</dbReference>
<dbReference type="GO" id="GO:0051213">
    <property type="term" value="F:dioxygenase activity"/>
    <property type="evidence" value="ECO:0007669"/>
    <property type="project" value="UniProtKB-KW"/>
</dbReference>
<evidence type="ECO:0000313" key="3">
    <source>
        <dbReference type="Proteomes" id="UP001169764"/>
    </source>
</evidence>
<dbReference type="SUPFAM" id="SSF51197">
    <property type="entry name" value="Clavaminate synthase-like"/>
    <property type="match status" value="1"/>
</dbReference>
<keyword evidence="3" id="KW-1185">Reference proteome</keyword>
<keyword evidence="2" id="KW-0560">Oxidoreductase</keyword>
<protein>
    <submittedName>
        <fullName evidence="2">Phytanoyl-CoA dioxygenase family protein</fullName>
    </submittedName>
</protein>
<keyword evidence="2" id="KW-0223">Dioxygenase</keyword>
<sequence length="267" mass="29322">MSKGAAAPTQVSAWDTRFAEAFATMLFCQGRSYGRRIKCFGRLLTWSDEIAPSLLHSLVLAITARVPAPCGNELRLNLTEASALHPGAPSQLPHRDQDMEQGTIGLTEYLVTVMWPSTPYSAENGAAAIYPRSHGLHSARLDEERVPNIAELEPGDALIFLGSTLHALSDNRGDQVDRAMLVSYCVDWLPLYEDRRIAGSPAIADRFAPELARLAGYRSGPGTYQRRWLPSLLQDDSGLSSIEATATLRPDRTQLTDHHGRDDGARR</sequence>
<dbReference type="RefSeq" id="WP_303545214.1">
    <property type="nucleotide sequence ID" value="NZ_JAUOTP010000009.1"/>
</dbReference>
<proteinExistence type="predicted"/>
<dbReference type="EMBL" id="JAUOTP010000009">
    <property type="protein sequence ID" value="MDO6416142.1"/>
    <property type="molecule type" value="Genomic_DNA"/>
</dbReference>
<reference evidence="2" key="1">
    <citation type="submission" date="2023-07" db="EMBL/GenBank/DDBJ databases">
        <authorList>
            <person name="Kim M."/>
        </authorList>
    </citation>
    <scope>NUCLEOTIDE SEQUENCE</scope>
    <source>
        <strain evidence="2">BIUV-7</strain>
    </source>
</reference>
<dbReference type="Proteomes" id="UP001169764">
    <property type="component" value="Unassembled WGS sequence"/>
</dbReference>
<dbReference type="Gene3D" id="2.60.120.620">
    <property type="entry name" value="q2cbj1_9rhob like domain"/>
    <property type="match status" value="1"/>
</dbReference>
<gene>
    <name evidence="2" type="ORF">Q4F19_17280</name>
</gene>
<feature type="region of interest" description="Disordered" evidence="1">
    <location>
        <begin position="246"/>
        <end position="267"/>
    </location>
</feature>
<feature type="compositionally biased region" description="Basic and acidic residues" evidence="1">
    <location>
        <begin position="249"/>
        <end position="267"/>
    </location>
</feature>
<dbReference type="Pfam" id="PF05721">
    <property type="entry name" value="PhyH"/>
    <property type="match status" value="1"/>
</dbReference>
<accession>A0ABT8YDW7</accession>
<evidence type="ECO:0000313" key="2">
    <source>
        <dbReference type="EMBL" id="MDO6416142.1"/>
    </source>
</evidence>
<evidence type="ECO:0000256" key="1">
    <source>
        <dbReference type="SAM" id="MobiDB-lite"/>
    </source>
</evidence>